<dbReference type="Proteomes" id="UP000286137">
    <property type="component" value="Unassembled WGS sequence"/>
</dbReference>
<dbReference type="EC" id="2.1.1.-" evidence="5"/>
<feature type="domain" description="DNA methylase N-4/N-6" evidence="6">
    <location>
        <begin position="49"/>
        <end position="171"/>
    </location>
</feature>
<evidence type="ECO:0000313" key="8">
    <source>
        <dbReference type="EMBL" id="NSI18922.1"/>
    </source>
</evidence>
<accession>A0A2N5NWJ8</accession>
<comment type="similarity">
    <text evidence="1 5">Belongs to the N(4)/N(6)-methyltransferase family.</text>
</comment>
<dbReference type="SUPFAM" id="SSF53335">
    <property type="entry name" value="S-adenosyl-L-methionine-dependent methyltransferases"/>
    <property type="match status" value="1"/>
</dbReference>
<evidence type="ECO:0000256" key="4">
    <source>
        <dbReference type="ARBA" id="ARBA00022747"/>
    </source>
</evidence>
<sequence>MMPMENTLQLGNLLKEGTYPEEYTGGKNWTILHGDTLKLVKAFQPGIFDAVITDPPYASGGTKQNERNRTTNQKYSSMKAENALPDFDGDNKDQRSWTHWMAEWLYDVRKACKTGTPICLFIDWRQYPSITDALQWAGWIWRGTAVWDKGNSRPQKGRFRQQAEYIVWGSNGPMPINRPVSCLPGVFRYGNPQNRIHVTEKPLQLMKDVIQICEPGGRILDPFSGAGTTILAAVEEGYEAVGIEVTDAYYKLGSDRVKFALEAKENEEEKEE</sequence>
<proteinExistence type="inferred from homology"/>
<gene>
    <name evidence="11" type="ORF">DW812_09275</name>
    <name evidence="10" type="ORF">DWY88_05740</name>
    <name evidence="9" type="ORF">DXC31_15520</name>
    <name evidence="8" type="ORF">G4958_06085</name>
    <name evidence="7" type="ORF">LIQ10_19155</name>
</gene>
<protein>
    <recommendedName>
        <fullName evidence="5">Methyltransferase</fullName>
        <ecNumber evidence="5">2.1.1.-</ecNumber>
    </recommendedName>
</protein>
<dbReference type="Gene3D" id="3.40.50.150">
    <property type="entry name" value="Vaccinia Virus protein VP39"/>
    <property type="match status" value="1"/>
</dbReference>
<comment type="caution">
    <text evidence="11">The sequence shown here is derived from an EMBL/GenBank/DDBJ whole genome shotgun (WGS) entry which is preliminary data.</text>
</comment>
<keyword evidence="4" id="KW-0680">Restriction system</keyword>
<evidence type="ECO:0000313" key="9">
    <source>
        <dbReference type="EMBL" id="RGM18032.1"/>
    </source>
</evidence>
<reference evidence="8" key="3">
    <citation type="submission" date="2020-02" db="EMBL/GenBank/DDBJ databases">
        <authorList>
            <person name="Littmann E."/>
            <person name="Sorbara M."/>
        </authorList>
    </citation>
    <scope>NUCLEOTIDE SEQUENCE</scope>
    <source>
        <strain evidence="8">MSK.22.53</strain>
    </source>
</reference>
<dbReference type="GO" id="GO:0009307">
    <property type="term" value="P:DNA restriction-modification system"/>
    <property type="evidence" value="ECO:0007669"/>
    <property type="project" value="UniProtKB-KW"/>
</dbReference>
<evidence type="ECO:0000313" key="10">
    <source>
        <dbReference type="EMBL" id="RGQ68990.1"/>
    </source>
</evidence>
<dbReference type="GO" id="GO:0032259">
    <property type="term" value="P:methylation"/>
    <property type="evidence" value="ECO:0007669"/>
    <property type="project" value="UniProtKB-KW"/>
</dbReference>
<dbReference type="AlphaFoldDB" id="A0A2N5NWJ8"/>
<dbReference type="GO" id="GO:0008170">
    <property type="term" value="F:N-methyltransferase activity"/>
    <property type="evidence" value="ECO:0007669"/>
    <property type="project" value="InterPro"/>
</dbReference>
<reference evidence="12 13" key="1">
    <citation type="submission" date="2018-08" db="EMBL/GenBank/DDBJ databases">
        <title>A genome reference for cultivated species of the human gut microbiota.</title>
        <authorList>
            <person name="Zou Y."/>
            <person name="Xue W."/>
            <person name="Luo G."/>
        </authorList>
    </citation>
    <scope>NUCLEOTIDE SEQUENCE [LARGE SCALE GENOMIC DNA]</scope>
    <source>
        <strain evidence="10 14">AF27-4BH</strain>
        <strain evidence="11 13">AM32-6</strain>
        <strain evidence="9 12">TF01-20-2</strain>
    </source>
</reference>
<dbReference type="PRINTS" id="PR00508">
    <property type="entry name" value="S21N4MTFRASE"/>
</dbReference>
<dbReference type="Proteomes" id="UP000284472">
    <property type="component" value="Unassembled WGS sequence"/>
</dbReference>
<evidence type="ECO:0000313" key="14">
    <source>
        <dbReference type="Proteomes" id="UP000286137"/>
    </source>
</evidence>
<evidence type="ECO:0000256" key="1">
    <source>
        <dbReference type="ARBA" id="ARBA00006594"/>
    </source>
</evidence>
<keyword evidence="3 11" id="KW-0808">Transferase</keyword>
<organism evidence="11 13">
    <name type="scientific">Mediterraneibacter gnavus</name>
    <name type="common">Ruminococcus gnavus</name>
    <dbReference type="NCBI Taxonomy" id="33038"/>
    <lineage>
        <taxon>Bacteria</taxon>
        <taxon>Bacillati</taxon>
        <taxon>Bacillota</taxon>
        <taxon>Clostridia</taxon>
        <taxon>Lachnospirales</taxon>
        <taxon>Lachnospiraceae</taxon>
        <taxon>Mediterraneibacter</taxon>
    </lineage>
</organism>
<dbReference type="EMBL" id="QSIR01000012">
    <property type="protein sequence ID" value="RHD05972.1"/>
    <property type="molecule type" value="Genomic_DNA"/>
</dbReference>
<evidence type="ECO:0000313" key="7">
    <source>
        <dbReference type="EMBL" id="MCB5495814.1"/>
    </source>
</evidence>
<dbReference type="InterPro" id="IPR001091">
    <property type="entry name" value="RM_Methyltransferase"/>
</dbReference>
<evidence type="ECO:0000259" key="6">
    <source>
        <dbReference type="Pfam" id="PF01555"/>
    </source>
</evidence>
<dbReference type="EMBL" id="JAAIRM010000008">
    <property type="protein sequence ID" value="NSI18922.1"/>
    <property type="molecule type" value="Genomic_DNA"/>
</dbReference>
<dbReference type="PROSITE" id="PS00092">
    <property type="entry name" value="N6_MTASE"/>
    <property type="match status" value="1"/>
</dbReference>
<keyword evidence="2 11" id="KW-0489">Methyltransferase</keyword>
<dbReference type="Pfam" id="PF01555">
    <property type="entry name" value="N6_N4_Mtase"/>
    <property type="match status" value="2"/>
</dbReference>
<dbReference type="EMBL" id="JAJBNC010000075">
    <property type="protein sequence ID" value="MCB5495814.1"/>
    <property type="molecule type" value="Genomic_DNA"/>
</dbReference>
<dbReference type="InterPro" id="IPR002052">
    <property type="entry name" value="DNA_methylase_N6_adenine_CS"/>
</dbReference>
<name>A0A2N5NWJ8_MEDGN</name>
<feature type="domain" description="DNA methylase N-4/N-6" evidence="6">
    <location>
        <begin position="191"/>
        <end position="252"/>
    </location>
</feature>
<evidence type="ECO:0000256" key="2">
    <source>
        <dbReference type="ARBA" id="ARBA00022603"/>
    </source>
</evidence>
<dbReference type="InterPro" id="IPR029063">
    <property type="entry name" value="SAM-dependent_MTases_sf"/>
</dbReference>
<evidence type="ECO:0000313" key="13">
    <source>
        <dbReference type="Proteomes" id="UP000284472"/>
    </source>
</evidence>
<reference evidence="8" key="2">
    <citation type="journal article" date="2020" name="Cell Host Microbe">
        <title>Functional and Genomic Variation between Human-Derived Isolates of Lachnospiraceae Reveals Inter- and Intra-Species Diversity.</title>
        <authorList>
            <person name="Sorbara M.T."/>
            <person name="Littmann E.R."/>
            <person name="Fontana E."/>
            <person name="Moody T.U."/>
            <person name="Kohout C.E."/>
            <person name="Gjonbalaj M."/>
            <person name="Eaton V."/>
            <person name="Seok R."/>
            <person name="Leiner I.M."/>
            <person name="Pamer E.G."/>
        </authorList>
    </citation>
    <scope>NUCLEOTIDE SEQUENCE</scope>
    <source>
        <strain evidence="8">MSK.22.53</strain>
    </source>
</reference>
<reference evidence="7" key="4">
    <citation type="submission" date="2021-10" db="EMBL/GenBank/DDBJ databases">
        <title>Collection of gut derived symbiotic bacterial strains cultured from healthy donors.</title>
        <authorList>
            <person name="Lin H."/>
            <person name="Littmann E."/>
            <person name="Claire K."/>
            <person name="Pamer E."/>
        </authorList>
    </citation>
    <scope>NUCLEOTIDE SEQUENCE</scope>
    <source>
        <strain evidence="7">MSK.23.4</strain>
    </source>
</reference>
<dbReference type="Proteomes" id="UP001296643">
    <property type="component" value="Unassembled WGS sequence"/>
</dbReference>
<dbReference type="EMBL" id="QSSX01000058">
    <property type="protein sequence ID" value="RGM18032.1"/>
    <property type="molecule type" value="Genomic_DNA"/>
</dbReference>
<dbReference type="EMBL" id="QRTJ01000008">
    <property type="protein sequence ID" value="RGQ68990.1"/>
    <property type="molecule type" value="Genomic_DNA"/>
</dbReference>
<dbReference type="Proteomes" id="UP000260808">
    <property type="component" value="Unassembled WGS sequence"/>
</dbReference>
<evidence type="ECO:0000313" key="11">
    <source>
        <dbReference type="EMBL" id="RHD05972.1"/>
    </source>
</evidence>
<evidence type="ECO:0000313" key="12">
    <source>
        <dbReference type="Proteomes" id="UP000260808"/>
    </source>
</evidence>
<dbReference type="InterPro" id="IPR002941">
    <property type="entry name" value="DNA_methylase_N4/N6"/>
</dbReference>
<evidence type="ECO:0000256" key="3">
    <source>
        <dbReference type="ARBA" id="ARBA00022679"/>
    </source>
</evidence>
<dbReference type="Proteomes" id="UP001297422">
    <property type="component" value="Unassembled WGS sequence"/>
</dbReference>
<evidence type="ECO:0000256" key="5">
    <source>
        <dbReference type="RuleBase" id="RU362026"/>
    </source>
</evidence>
<dbReference type="GO" id="GO:0003677">
    <property type="term" value="F:DNA binding"/>
    <property type="evidence" value="ECO:0007669"/>
    <property type="project" value="InterPro"/>
</dbReference>